<keyword evidence="2" id="KW-1185">Reference proteome</keyword>
<dbReference type="InterPro" id="IPR011330">
    <property type="entry name" value="Glyco_hydro/deAcase_b/a-brl"/>
</dbReference>
<dbReference type="SUPFAM" id="SSF88713">
    <property type="entry name" value="Glycoside hydrolase/deacetylase"/>
    <property type="match status" value="1"/>
</dbReference>
<sequence length="315" mass="35574">MVDPRRAFHATDGSAQGYRDYMVTVREFRAELRQIYRRGYVLVHPERIARPGPGGVMRYRRIMLPPGKTPLVLSVDDVSYYEYMTGDGFATDLFVAPDGTIENHYVDARGRRLVGAYDVVPIVDDFVRAHPDFSYRGDKGTIALTGYNGVLGYRSSTYEYGDTPATRQARSRATVVATALKADGWHFANHTWGHIDTTAVGMDRLRWDTREWNAEVGRIVGPTREFVFPFGADISGVTPYADTDPEYRFLHEHEGYAYFFGVDATRLAWQQVAAGSLRQARIDMDGITLERALHARDPVIGAFFDPHTVVDPRRP</sequence>
<proteinExistence type="predicted"/>
<evidence type="ECO:0008006" key="3">
    <source>
        <dbReference type="Google" id="ProtNLM"/>
    </source>
</evidence>
<organism evidence="1 2">
    <name type="scientific">Nocardioides aquiterrae</name>
    <dbReference type="NCBI Taxonomy" id="203799"/>
    <lineage>
        <taxon>Bacteria</taxon>
        <taxon>Bacillati</taxon>
        <taxon>Actinomycetota</taxon>
        <taxon>Actinomycetes</taxon>
        <taxon>Propionibacteriales</taxon>
        <taxon>Nocardioidaceae</taxon>
        <taxon>Nocardioides</taxon>
    </lineage>
</organism>
<accession>A0ABP4FD55</accession>
<gene>
    <name evidence="1" type="ORF">GCM10009606_49390</name>
</gene>
<dbReference type="EMBL" id="BAAAJE010000038">
    <property type="protein sequence ID" value="GAA1166243.1"/>
    <property type="molecule type" value="Genomic_DNA"/>
</dbReference>
<name>A0ABP4FD55_9ACTN</name>
<protein>
    <recommendedName>
        <fullName evidence="3">Polysaccharide deacetylase</fullName>
    </recommendedName>
</protein>
<dbReference type="RefSeq" id="WP_343911315.1">
    <property type="nucleotide sequence ID" value="NZ_BAAAJE010000038.1"/>
</dbReference>
<evidence type="ECO:0000313" key="1">
    <source>
        <dbReference type="EMBL" id="GAA1166243.1"/>
    </source>
</evidence>
<reference evidence="2" key="1">
    <citation type="journal article" date="2019" name="Int. J. Syst. Evol. Microbiol.">
        <title>The Global Catalogue of Microorganisms (GCM) 10K type strain sequencing project: providing services to taxonomists for standard genome sequencing and annotation.</title>
        <authorList>
            <consortium name="The Broad Institute Genomics Platform"/>
            <consortium name="The Broad Institute Genome Sequencing Center for Infectious Disease"/>
            <person name="Wu L."/>
            <person name="Ma J."/>
        </authorList>
    </citation>
    <scope>NUCLEOTIDE SEQUENCE [LARGE SCALE GENOMIC DNA]</scope>
    <source>
        <strain evidence="2">JCM 11813</strain>
    </source>
</reference>
<evidence type="ECO:0000313" key="2">
    <source>
        <dbReference type="Proteomes" id="UP001499979"/>
    </source>
</evidence>
<dbReference type="Proteomes" id="UP001499979">
    <property type="component" value="Unassembled WGS sequence"/>
</dbReference>
<dbReference type="Gene3D" id="3.20.20.370">
    <property type="entry name" value="Glycoside hydrolase/deacetylase"/>
    <property type="match status" value="1"/>
</dbReference>
<comment type="caution">
    <text evidence="1">The sequence shown here is derived from an EMBL/GenBank/DDBJ whole genome shotgun (WGS) entry which is preliminary data.</text>
</comment>